<evidence type="ECO:0000313" key="1">
    <source>
        <dbReference type="EMBL" id="KAL0457019.1"/>
    </source>
</evidence>
<reference evidence="1" key="2">
    <citation type="journal article" date="2024" name="Plant">
        <title>Genomic evolution and insights into agronomic trait innovations of Sesamum species.</title>
        <authorList>
            <person name="Miao H."/>
            <person name="Wang L."/>
            <person name="Qu L."/>
            <person name="Liu H."/>
            <person name="Sun Y."/>
            <person name="Le M."/>
            <person name="Wang Q."/>
            <person name="Wei S."/>
            <person name="Zheng Y."/>
            <person name="Lin W."/>
            <person name="Duan Y."/>
            <person name="Cao H."/>
            <person name="Xiong S."/>
            <person name="Wang X."/>
            <person name="Wei L."/>
            <person name="Li C."/>
            <person name="Ma Q."/>
            <person name="Ju M."/>
            <person name="Zhao R."/>
            <person name="Li G."/>
            <person name="Mu C."/>
            <person name="Tian Q."/>
            <person name="Mei H."/>
            <person name="Zhang T."/>
            <person name="Gao T."/>
            <person name="Zhang H."/>
        </authorList>
    </citation>
    <scope>NUCLEOTIDE SEQUENCE</scope>
    <source>
        <strain evidence="1">KEN1</strain>
    </source>
</reference>
<comment type="caution">
    <text evidence="1">The sequence shown here is derived from an EMBL/GenBank/DDBJ whole genome shotgun (WGS) entry which is preliminary data.</text>
</comment>
<organism evidence="1">
    <name type="scientific">Sesamum latifolium</name>
    <dbReference type="NCBI Taxonomy" id="2727402"/>
    <lineage>
        <taxon>Eukaryota</taxon>
        <taxon>Viridiplantae</taxon>
        <taxon>Streptophyta</taxon>
        <taxon>Embryophyta</taxon>
        <taxon>Tracheophyta</taxon>
        <taxon>Spermatophyta</taxon>
        <taxon>Magnoliopsida</taxon>
        <taxon>eudicotyledons</taxon>
        <taxon>Gunneridae</taxon>
        <taxon>Pentapetalae</taxon>
        <taxon>asterids</taxon>
        <taxon>lamiids</taxon>
        <taxon>Lamiales</taxon>
        <taxon>Pedaliaceae</taxon>
        <taxon>Sesamum</taxon>
    </lineage>
</organism>
<protein>
    <submittedName>
        <fullName evidence="1">Uncharacterized protein</fullName>
    </submittedName>
</protein>
<accession>A0AAW2XV80</accession>
<sequence>MRRTLWAHAEPVMPRQSEDAPCHRGMRLWVLRLWARCMAATRICKGVRAESTGTRCRTGRRSDVVLVNFSVENT</sequence>
<dbReference type="EMBL" id="JACGWN010000003">
    <property type="protein sequence ID" value="KAL0457019.1"/>
    <property type="molecule type" value="Genomic_DNA"/>
</dbReference>
<reference evidence="1" key="1">
    <citation type="submission" date="2020-06" db="EMBL/GenBank/DDBJ databases">
        <authorList>
            <person name="Li T."/>
            <person name="Hu X."/>
            <person name="Zhang T."/>
            <person name="Song X."/>
            <person name="Zhang H."/>
            <person name="Dai N."/>
            <person name="Sheng W."/>
            <person name="Hou X."/>
            <person name="Wei L."/>
        </authorList>
    </citation>
    <scope>NUCLEOTIDE SEQUENCE</scope>
    <source>
        <strain evidence="1">KEN1</strain>
        <tissue evidence="1">Leaf</tissue>
    </source>
</reference>
<proteinExistence type="predicted"/>
<name>A0AAW2XV80_9LAMI</name>
<gene>
    <name evidence="1" type="ORF">Slati_1041100</name>
</gene>
<dbReference type="AlphaFoldDB" id="A0AAW2XV80"/>